<dbReference type="EMBL" id="JARBDR010000908">
    <property type="protein sequence ID" value="KAJ8303809.1"/>
    <property type="molecule type" value="Genomic_DNA"/>
</dbReference>
<dbReference type="PANTHER" id="PTHR13215">
    <property type="entry name" value="RNA POLYMERASE II TRANSCRIPTIONAL COACTIVATOR"/>
    <property type="match status" value="1"/>
</dbReference>
<keyword evidence="3" id="KW-0805">Transcription regulation</keyword>
<keyword evidence="4" id="KW-0238">DNA-binding</keyword>
<keyword evidence="9" id="KW-1185">Reference proteome</keyword>
<evidence type="ECO:0000256" key="5">
    <source>
        <dbReference type="ARBA" id="ARBA00023163"/>
    </source>
</evidence>
<sequence>MNTWTPVDFEKEIPKVGPMKKSRKKIRFNILEKVKKNLNNDVANTDENASDSFDNKLVINNANDKIEDDAITDNCSEVVKTFKNNVEICRVHLGDERYLVVKPFAGKIQVHLRLYQVGFRGSYPTKKGVALNLEMWKKLEERYIEDIDYAIKNFDNKEEEINTRIHLGRPFARVDVRRWFMPADDHEIVPTQKGVSLTFKQWDYVKNAMQLVRQLLGEELDKVTFCEDSNDHQNQLGYLRCSNCNPNYFTAY</sequence>
<dbReference type="InterPro" id="IPR003173">
    <property type="entry name" value="PC4_C"/>
</dbReference>
<evidence type="ECO:0000313" key="9">
    <source>
        <dbReference type="Proteomes" id="UP001217089"/>
    </source>
</evidence>
<accession>A0ABQ9EGL1</accession>
<organism evidence="8 9">
    <name type="scientific">Tegillarca granosa</name>
    <name type="common">Malaysian cockle</name>
    <name type="synonym">Anadara granosa</name>
    <dbReference type="NCBI Taxonomy" id="220873"/>
    <lineage>
        <taxon>Eukaryota</taxon>
        <taxon>Metazoa</taxon>
        <taxon>Spiralia</taxon>
        <taxon>Lophotrochozoa</taxon>
        <taxon>Mollusca</taxon>
        <taxon>Bivalvia</taxon>
        <taxon>Autobranchia</taxon>
        <taxon>Pteriomorphia</taxon>
        <taxon>Arcoida</taxon>
        <taxon>Arcoidea</taxon>
        <taxon>Arcidae</taxon>
        <taxon>Tegillarca</taxon>
    </lineage>
</organism>
<name>A0ABQ9EGL1_TEGGR</name>
<comment type="similarity">
    <text evidence="2">Belongs to the transcriptional coactivator PC4 family.</text>
</comment>
<feature type="domain" description="Transcriptional coactivator p15 (PC4) C-terminal" evidence="7">
    <location>
        <begin position="92"/>
        <end position="141"/>
    </location>
</feature>
<evidence type="ECO:0000256" key="3">
    <source>
        <dbReference type="ARBA" id="ARBA00023015"/>
    </source>
</evidence>
<evidence type="ECO:0000313" key="8">
    <source>
        <dbReference type="EMBL" id="KAJ8303809.1"/>
    </source>
</evidence>
<keyword evidence="6" id="KW-0539">Nucleus</keyword>
<dbReference type="SUPFAM" id="SSF54447">
    <property type="entry name" value="ssDNA-binding transcriptional regulator domain"/>
    <property type="match status" value="2"/>
</dbReference>
<dbReference type="Gene3D" id="2.30.31.10">
    <property type="entry name" value="Transcriptional Coactivator Pc4, Chain A"/>
    <property type="match status" value="2"/>
</dbReference>
<dbReference type="InterPro" id="IPR009044">
    <property type="entry name" value="ssDNA-bd_transcriptional_reg"/>
</dbReference>
<evidence type="ECO:0000259" key="7">
    <source>
        <dbReference type="Pfam" id="PF02229"/>
    </source>
</evidence>
<evidence type="ECO:0000256" key="6">
    <source>
        <dbReference type="ARBA" id="ARBA00023242"/>
    </source>
</evidence>
<comment type="caution">
    <text evidence="8">The sequence shown here is derived from an EMBL/GenBank/DDBJ whole genome shotgun (WGS) entry which is preliminary data.</text>
</comment>
<comment type="subcellular location">
    <subcellularLocation>
        <location evidence="1">Nucleus</location>
    </subcellularLocation>
</comment>
<dbReference type="Proteomes" id="UP001217089">
    <property type="component" value="Unassembled WGS sequence"/>
</dbReference>
<dbReference type="Pfam" id="PF02229">
    <property type="entry name" value="PC4"/>
    <property type="match status" value="2"/>
</dbReference>
<dbReference type="InterPro" id="IPR045125">
    <property type="entry name" value="Sub1/Tcp4-like"/>
</dbReference>
<reference evidence="8 9" key="1">
    <citation type="submission" date="2022-12" db="EMBL/GenBank/DDBJ databases">
        <title>Chromosome-level genome of Tegillarca granosa.</title>
        <authorList>
            <person name="Kim J."/>
        </authorList>
    </citation>
    <scope>NUCLEOTIDE SEQUENCE [LARGE SCALE GENOMIC DNA]</scope>
    <source>
        <strain evidence="8">Teg-2019</strain>
        <tissue evidence="8">Adductor muscle</tissue>
    </source>
</reference>
<proteinExistence type="inferred from homology"/>
<gene>
    <name evidence="8" type="ORF">KUTeg_018732</name>
</gene>
<protein>
    <recommendedName>
        <fullName evidence="7">Transcriptional coactivator p15 (PC4) C-terminal domain-containing protein</fullName>
    </recommendedName>
</protein>
<evidence type="ECO:0000256" key="2">
    <source>
        <dbReference type="ARBA" id="ARBA00009001"/>
    </source>
</evidence>
<keyword evidence="5" id="KW-0804">Transcription</keyword>
<evidence type="ECO:0000256" key="1">
    <source>
        <dbReference type="ARBA" id="ARBA00004123"/>
    </source>
</evidence>
<evidence type="ECO:0000256" key="4">
    <source>
        <dbReference type="ARBA" id="ARBA00023125"/>
    </source>
</evidence>
<feature type="domain" description="Transcriptional coactivator p15 (PC4) C-terminal" evidence="7">
    <location>
        <begin position="173"/>
        <end position="207"/>
    </location>
</feature>